<evidence type="ECO:0000256" key="1">
    <source>
        <dbReference type="SAM" id="MobiDB-lite"/>
    </source>
</evidence>
<feature type="compositionally biased region" description="Polar residues" evidence="1">
    <location>
        <begin position="158"/>
        <end position="179"/>
    </location>
</feature>
<feature type="region of interest" description="Disordered" evidence="1">
    <location>
        <begin position="135"/>
        <end position="180"/>
    </location>
</feature>
<evidence type="ECO:0000259" key="2">
    <source>
        <dbReference type="Pfam" id="PF20231"/>
    </source>
</evidence>
<protein>
    <recommendedName>
        <fullName evidence="2">DUF6589 domain-containing protein</fullName>
    </recommendedName>
</protein>
<dbReference type="STRING" id="34475.A0A4Y9XYN1"/>
<evidence type="ECO:0000313" key="3">
    <source>
        <dbReference type="EMBL" id="TFY54477.1"/>
    </source>
</evidence>
<dbReference type="Proteomes" id="UP000298390">
    <property type="component" value="Unassembled WGS sequence"/>
</dbReference>
<feature type="compositionally biased region" description="Acidic residues" evidence="1">
    <location>
        <begin position="957"/>
        <end position="967"/>
    </location>
</feature>
<sequence length="976" mass="109302">EQLLAVLDNLALIQVTIPQFIVSLLRSKDTVIASHKAVQALAVNIDSVLDSFKENRHVRGSALDAIHRLAKAMYADEVATISKREAGLHFNARKTTQASLEDFDLTKILQKFTTLAPRVCDVLDTLLTADPALAKRRKPQRRHAKRCKRKPSEPEASVATNTVETGGAAASNTADSAGTATCAPDPIVTAAAASRANAIARAEMSVAVAMETLDAGQSREANGLGEDEPVMMDLSDDEMWGQLPELLTMDDDPPSELLSGQPEDVDIVMADANAAVDMSGEDGEPDDDDYEYWDGLEPIFEIPEDREGMTDPDAEEEQIQGILQMKCALCMAILMQSSNQRANAVQSVIAMYLHSNNTPEAVIELLSRLGVSISRTAINDAVSNLSKEAATEMKKIGRTLLAMIAYDNFDVELKHLVPTVEKPHDTLLHLTSGTFLRLDHDVRLADLQCSNEIWEKSSYNPVNAEKSDDVDWKKLLTLHPQAPHPSGLDRRERHNAWQFQHDLFVCGPEYFRQFVSKLADPEAIDQIPVVQSHQVPAEAMDISQSSVQGNIQALAALFKQLGIGDPTDPNDKDQVARSDVGDHVVLVHGDLATCERVQSLRQSRGKETTAFRRFQLVIFVIGLFHLKMACADAIWKIFIHPLKARLDETSLMKQVAEIRPKETGKIGSKPGFRRMHEVIRHVGAVSRLECWRQEISTRRPQNFATLEAWAESAPSLEDVEKIANVLVRKYVANARSARARYDVPDQRDQQLENIHMRERYFLLYEELTWALNAGDIGSVEDCFMPWVFIFKGCGKHKYATQMVHFLYDLHFVYPVQLRRAIRMNILCNPSGKKHHFRAIDWWVEHNNLYIKRIYGGQSSNHTKHHIIKGSALIEVFKKVRISLEDTFALDHRTYRHSPPKMQQTFQKLARYMQDSKTHIHIPGRKSAYSISDAWEAGMYKMFVTGWSRSDSGGEDGIAAEDTAEGEVDGEHGDLDV</sequence>
<feature type="domain" description="DUF6589" evidence="2">
    <location>
        <begin position="482"/>
        <end position="896"/>
    </location>
</feature>
<proteinExistence type="predicted"/>
<dbReference type="InterPro" id="IPR046496">
    <property type="entry name" value="DUF6589"/>
</dbReference>
<reference evidence="3 4" key="1">
    <citation type="submission" date="2019-01" db="EMBL/GenBank/DDBJ databases">
        <title>Genome sequencing of the rare red list fungi Fomitopsis rosea.</title>
        <authorList>
            <person name="Buettner E."/>
            <person name="Kellner H."/>
        </authorList>
    </citation>
    <scope>NUCLEOTIDE SEQUENCE [LARGE SCALE GENOMIC DNA]</scope>
    <source>
        <strain evidence="3 4">DSM 105464</strain>
    </source>
</reference>
<feature type="region of interest" description="Disordered" evidence="1">
    <location>
        <begin position="952"/>
        <end position="976"/>
    </location>
</feature>
<feature type="compositionally biased region" description="Basic residues" evidence="1">
    <location>
        <begin position="135"/>
        <end position="149"/>
    </location>
</feature>
<feature type="non-terminal residue" evidence="3">
    <location>
        <position position="1"/>
    </location>
</feature>
<evidence type="ECO:0000313" key="4">
    <source>
        <dbReference type="Proteomes" id="UP000298390"/>
    </source>
</evidence>
<accession>A0A4Y9XYN1</accession>
<gene>
    <name evidence="3" type="ORF">EVJ58_g8839</name>
</gene>
<comment type="caution">
    <text evidence="3">The sequence shown here is derived from an EMBL/GenBank/DDBJ whole genome shotgun (WGS) entry which is preliminary data.</text>
</comment>
<dbReference type="AlphaFoldDB" id="A0A4Y9XYN1"/>
<dbReference type="EMBL" id="SEKV01000693">
    <property type="protein sequence ID" value="TFY54477.1"/>
    <property type="molecule type" value="Genomic_DNA"/>
</dbReference>
<name>A0A4Y9XYN1_9APHY</name>
<dbReference type="Pfam" id="PF20231">
    <property type="entry name" value="DUF6589"/>
    <property type="match status" value="1"/>
</dbReference>
<organism evidence="3 4">
    <name type="scientific">Rhodofomes roseus</name>
    <dbReference type="NCBI Taxonomy" id="34475"/>
    <lineage>
        <taxon>Eukaryota</taxon>
        <taxon>Fungi</taxon>
        <taxon>Dikarya</taxon>
        <taxon>Basidiomycota</taxon>
        <taxon>Agaricomycotina</taxon>
        <taxon>Agaricomycetes</taxon>
        <taxon>Polyporales</taxon>
        <taxon>Rhodofomes</taxon>
    </lineage>
</organism>